<evidence type="ECO:0000313" key="1">
    <source>
        <dbReference type="EMBL" id="GEO15467.1"/>
    </source>
</evidence>
<dbReference type="AlphaFoldDB" id="A0A512BUJ4"/>
<keyword evidence="2" id="KW-1185">Reference proteome</keyword>
<gene>
    <name evidence="1" type="ORF">MAE02_31630</name>
</gene>
<dbReference type="OrthoDB" id="9760116at2"/>
<reference evidence="1 2" key="1">
    <citation type="submission" date="2019-07" db="EMBL/GenBank/DDBJ databases">
        <title>Whole genome shotgun sequence of Microvirga aerophila NBRC 106136.</title>
        <authorList>
            <person name="Hosoyama A."/>
            <person name="Uohara A."/>
            <person name="Ohji S."/>
            <person name="Ichikawa N."/>
        </authorList>
    </citation>
    <scope>NUCLEOTIDE SEQUENCE [LARGE SCALE GENOMIC DNA]</scope>
    <source>
        <strain evidence="1 2">NBRC 106136</strain>
    </source>
</reference>
<dbReference type="RefSeq" id="WP_114187661.1">
    <property type="nucleotide sequence ID" value="NZ_BJYU01000042.1"/>
</dbReference>
<comment type="caution">
    <text evidence="1">The sequence shown here is derived from an EMBL/GenBank/DDBJ whole genome shotgun (WGS) entry which is preliminary data.</text>
</comment>
<evidence type="ECO:0000313" key="2">
    <source>
        <dbReference type="Proteomes" id="UP000321085"/>
    </source>
</evidence>
<dbReference type="PROSITE" id="PS51318">
    <property type="entry name" value="TAT"/>
    <property type="match status" value="1"/>
</dbReference>
<name>A0A512BUJ4_9HYPH</name>
<dbReference type="Proteomes" id="UP000321085">
    <property type="component" value="Unassembled WGS sequence"/>
</dbReference>
<proteinExistence type="predicted"/>
<dbReference type="InterPro" id="IPR006311">
    <property type="entry name" value="TAT_signal"/>
</dbReference>
<sequence length="555" mass="60944">MKLGITRLDFLRGSIANLATTAASPSWAADAIAQLAPRPAERLEPSLLDLEFSIIEQFRPFDLLPESFTQVHEQFREAALRRFSRTGVQSDDDLAQMTLSPGRLRLTSSRAEPTLLRSETGPLAPYCTMALTMEASETGINEAGTVAAGLVQDAGNYVVASFENSGDPARGTVGIDVQVGGRKTRVASANADLAGAMQCAFAVNENYVTALVAKGADWVPLVQHRITDLLDLRDPAVLRQFRYGFGAGGAGTTVTIADVRAGYFGQAGIRDLHVICYSDGRPYIRNGKLYFTATQAGLSFFQAAHWGVWTLDLDEPHRVEQVATLFFERDGFVLGDHAGQIVANEREGGFHVAVSSWGDFAFKGVHVRYCRTFENILSGVHVLKSAKMSLPTDVSAWDPSMVRIGGRWYVGFVESPYQDPARGFNFHPALARSDRGGSLNRLNKVGADLSRDQTEGTILQRVGGRWYLLASDGVDRQYRVYDLSMKLLGFLKAPYGSNIPHPQVVPIFSRGQTTYMLITFEGTQYHETLLGYGTHGDLIIMRAAQTRRGSEFERR</sequence>
<organism evidence="1 2">
    <name type="scientific">Microvirga aerophila</name>
    <dbReference type="NCBI Taxonomy" id="670291"/>
    <lineage>
        <taxon>Bacteria</taxon>
        <taxon>Pseudomonadati</taxon>
        <taxon>Pseudomonadota</taxon>
        <taxon>Alphaproteobacteria</taxon>
        <taxon>Hyphomicrobiales</taxon>
        <taxon>Methylobacteriaceae</taxon>
        <taxon>Microvirga</taxon>
    </lineage>
</organism>
<protein>
    <submittedName>
        <fullName evidence="1">Uncharacterized protein</fullName>
    </submittedName>
</protein>
<accession>A0A512BUJ4</accession>
<dbReference type="EMBL" id="BJYU01000042">
    <property type="protein sequence ID" value="GEO15467.1"/>
    <property type="molecule type" value="Genomic_DNA"/>
</dbReference>